<proteinExistence type="predicted"/>
<feature type="compositionally biased region" description="Polar residues" evidence="1">
    <location>
        <begin position="244"/>
        <end position="268"/>
    </location>
</feature>
<feature type="compositionally biased region" description="Polar residues" evidence="1">
    <location>
        <begin position="1"/>
        <end position="19"/>
    </location>
</feature>
<reference evidence="2" key="1">
    <citation type="submission" date="2024-02" db="EMBL/GenBank/DDBJ databases">
        <authorList>
            <consortium name="ELIXIR-Norway"/>
            <consortium name="Elixir Norway"/>
        </authorList>
    </citation>
    <scope>NUCLEOTIDE SEQUENCE</scope>
</reference>
<organism evidence="2 3">
    <name type="scientific">Sphagnum troendelagicum</name>
    <dbReference type="NCBI Taxonomy" id="128251"/>
    <lineage>
        <taxon>Eukaryota</taxon>
        <taxon>Viridiplantae</taxon>
        <taxon>Streptophyta</taxon>
        <taxon>Embryophyta</taxon>
        <taxon>Bryophyta</taxon>
        <taxon>Sphagnophytina</taxon>
        <taxon>Sphagnopsida</taxon>
        <taxon>Sphagnales</taxon>
        <taxon>Sphagnaceae</taxon>
        <taxon>Sphagnum</taxon>
    </lineage>
</organism>
<evidence type="ECO:0000313" key="3">
    <source>
        <dbReference type="Proteomes" id="UP001497512"/>
    </source>
</evidence>
<sequence length="448" mass="49485">MGQFSANSSHAATLPQGSKESIRTTDFKDSITHHSSEKSWKDLSQSSIEASPGNPADIRELATFAQAWRSEPKSTVQHHLYHGGIRKDPHWTARSIVKESGTYSSKTRHAISQAQDFQEAMRAIDFMDPQKAASEKAWREVSLNSVDRSPSHSTADIRALATLEWQRRKEPQLSVKEDLCDSVTSLDPHGSSSVKKTGQYSVERNHATIKPQNLNQAMRATGLGDSQIWRDASQNSLDTRDQHSLSSVTSRLSVDNRMYQSSTPQPSFDSRDQSQARSIHSPRAFTGNSSLKAIPEVLSGSLKSNFSVESRRQEQSVVACLMGLELLPPDSDIVPPSAGTSSRMGKSLHNLVISTPQAEQAAPASDQARLHKHLSEAAQYLKEVSERSHQITLPKAIVTVKSRPRLRPRSRSSSPAPGQYEEDLHRIGSQQLPQKASNFQQQEENGGQ</sequence>
<feature type="region of interest" description="Disordered" evidence="1">
    <location>
        <begin position="234"/>
        <end position="287"/>
    </location>
</feature>
<feature type="region of interest" description="Disordered" evidence="1">
    <location>
        <begin position="1"/>
        <end position="55"/>
    </location>
</feature>
<feature type="region of interest" description="Disordered" evidence="1">
    <location>
        <begin position="183"/>
        <end position="215"/>
    </location>
</feature>
<name>A0ABP0UPY0_9BRYO</name>
<evidence type="ECO:0000313" key="2">
    <source>
        <dbReference type="EMBL" id="CAK9227102.1"/>
    </source>
</evidence>
<feature type="compositionally biased region" description="Basic and acidic residues" evidence="1">
    <location>
        <begin position="20"/>
        <end position="41"/>
    </location>
</feature>
<dbReference type="EMBL" id="OZ019897">
    <property type="protein sequence ID" value="CAK9227102.1"/>
    <property type="molecule type" value="Genomic_DNA"/>
</dbReference>
<evidence type="ECO:0000256" key="1">
    <source>
        <dbReference type="SAM" id="MobiDB-lite"/>
    </source>
</evidence>
<dbReference type="Proteomes" id="UP001497512">
    <property type="component" value="Chromosome 5"/>
</dbReference>
<gene>
    <name evidence="2" type="ORF">CSSPTR1EN2_LOCUS18571</name>
</gene>
<keyword evidence="3" id="KW-1185">Reference proteome</keyword>
<accession>A0ABP0UPY0</accession>
<feature type="region of interest" description="Disordered" evidence="1">
    <location>
        <begin position="399"/>
        <end position="448"/>
    </location>
</feature>
<protein>
    <submittedName>
        <fullName evidence="2">Uncharacterized protein</fullName>
    </submittedName>
</protein>
<feature type="compositionally biased region" description="Polar residues" evidence="1">
    <location>
        <begin position="183"/>
        <end position="202"/>
    </location>
</feature>
<feature type="compositionally biased region" description="Polar residues" evidence="1">
    <location>
        <begin position="428"/>
        <end position="448"/>
    </location>
</feature>